<evidence type="ECO:0000313" key="4">
    <source>
        <dbReference type="Proteomes" id="UP000245783"/>
    </source>
</evidence>
<evidence type="ECO:0000313" key="3">
    <source>
        <dbReference type="EMBL" id="PWN41722.1"/>
    </source>
</evidence>
<accession>A0A316VW99</accession>
<protein>
    <recommendedName>
        <fullName evidence="5">SCP domain-containing protein</fullName>
    </recommendedName>
</protein>
<evidence type="ECO:0000256" key="2">
    <source>
        <dbReference type="SAM" id="SignalP"/>
    </source>
</evidence>
<dbReference type="OrthoDB" id="10347666at2759"/>
<evidence type="ECO:0008006" key="5">
    <source>
        <dbReference type="Google" id="ProtNLM"/>
    </source>
</evidence>
<keyword evidence="2" id="KW-0732">Signal</keyword>
<feature type="compositionally biased region" description="Low complexity" evidence="1">
    <location>
        <begin position="427"/>
        <end position="437"/>
    </location>
</feature>
<feature type="region of interest" description="Disordered" evidence="1">
    <location>
        <begin position="133"/>
        <end position="173"/>
    </location>
</feature>
<gene>
    <name evidence="3" type="ORF">IE81DRAFT_157259</name>
</gene>
<reference evidence="3 4" key="1">
    <citation type="journal article" date="2018" name="Mol. Biol. Evol.">
        <title>Broad Genomic Sampling Reveals a Smut Pathogenic Ancestry of the Fungal Clade Ustilaginomycotina.</title>
        <authorList>
            <person name="Kijpornyongpan T."/>
            <person name="Mondo S.J."/>
            <person name="Barry K."/>
            <person name="Sandor L."/>
            <person name="Lee J."/>
            <person name="Lipzen A."/>
            <person name="Pangilinan J."/>
            <person name="LaButti K."/>
            <person name="Hainaut M."/>
            <person name="Henrissat B."/>
            <person name="Grigoriev I.V."/>
            <person name="Spatafora J.W."/>
            <person name="Aime M.C."/>
        </authorList>
    </citation>
    <scope>NUCLEOTIDE SEQUENCE [LARGE SCALE GENOMIC DNA]</scope>
    <source>
        <strain evidence="3 4">MCA 4658</strain>
    </source>
</reference>
<keyword evidence="4" id="KW-1185">Reference proteome</keyword>
<proteinExistence type="predicted"/>
<feature type="region of interest" description="Disordered" evidence="1">
    <location>
        <begin position="392"/>
        <end position="444"/>
    </location>
</feature>
<feature type="compositionally biased region" description="Basic and acidic residues" evidence="1">
    <location>
        <begin position="148"/>
        <end position="160"/>
    </location>
</feature>
<sequence length="444" mass="48040">MSLGTLMLRLHAGMPLLPPWIALALLLLTSCVTSQNASPSFESLSRRTGPTNDGWESALRALAGHSVESSRGVAQHMQSNAGDLSAILPPELVANIRTSGLTRQAYQHLPHASHNAEATPDIYTGGLPLRSDGSRLGSRLPSIDAETPYDHDAASTRSREQAGYSHALNDPNHVPGRHVRHQILTDLQSASSGKPGPKSGSMYIKHRLGPFSSLADVDALPLDSPKAKRGYGQLRAEPEELVSAESPPARHLEAAAKMEQCPGGVKICHESRHRHLEALSEAADHHKRTFMPNMAFFTPRQGFGRTRTEPVLHTWGVAYDKDSRKIPGGGITSTGKEYGVTMMYMKPGSRLYDKMDQVAHAETPGPNARIRTSVVPALSRAELAKLARSARRRLRAGTGGGPQYASSRQRQLMAQLDPQGKEAKPDASGGHASSSSGKYHFRWI</sequence>
<dbReference type="Proteomes" id="UP000245783">
    <property type="component" value="Unassembled WGS sequence"/>
</dbReference>
<dbReference type="EMBL" id="KZ819388">
    <property type="protein sequence ID" value="PWN41722.1"/>
    <property type="molecule type" value="Genomic_DNA"/>
</dbReference>
<dbReference type="InParanoid" id="A0A316VW99"/>
<feature type="chain" id="PRO_5016452274" description="SCP domain-containing protein" evidence="2">
    <location>
        <begin position="35"/>
        <end position="444"/>
    </location>
</feature>
<dbReference type="AlphaFoldDB" id="A0A316VW99"/>
<evidence type="ECO:0000256" key="1">
    <source>
        <dbReference type="SAM" id="MobiDB-lite"/>
    </source>
</evidence>
<name>A0A316VW99_9BASI</name>
<dbReference type="GeneID" id="37032370"/>
<organism evidence="3 4">
    <name type="scientific">Ceraceosorus guamensis</name>
    <dbReference type="NCBI Taxonomy" id="1522189"/>
    <lineage>
        <taxon>Eukaryota</taxon>
        <taxon>Fungi</taxon>
        <taxon>Dikarya</taxon>
        <taxon>Basidiomycota</taxon>
        <taxon>Ustilaginomycotina</taxon>
        <taxon>Exobasidiomycetes</taxon>
        <taxon>Ceraceosorales</taxon>
        <taxon>Ceraceosoraceae</taxon>
        <taxon>Ceraceosorus</taxon>
    </lineage>
</organism>
<feature type="signal peptide" evidence="2">
    <location>
        <begin position="1"/>
        <end position="34"/>
    </location>
</feature>
<dbReference type="RefSeq" id="XP_025368882.1">
    <property type="nucleotide sequence ID" value="XM_025510500.1"/>
</dbReference>